<sequence>MCYDYSRLSGKIVEKYGTQYNFAIAMKLSERSLSLKLNGKVGWKDSEIWKAIQLLDIPVEKIHLYFFKEKVHVI</sequence>
<protein>
    <recommendedName>
        <fullName evidence="3">Repressor</fullName>
    </recommendedName>
</protein>
<reference evidence="1 2" key="1">
    <citation type="submission" date="2016-05" db="EMBL/GenBank/DDBJ databases">
        <title>Emergence and spread of a new Community-Genotype Methicillin-Resistant Staphylococcus aureus clone in Colombia.</title>
        <authorList>
            <person name="Escobar-Perez J."/>
            <person name="Reyes N."/>
            <person name="Marquez-Ortiz A."/>
            <person name="Rebollo J."/>
            <person name="Pinzon H."/>
            <person name="Tovar C."/>
            <person name="Moreno J.C."/>
            <person name="Corredor Z.R."/>
            <person name="Castro B.C."/>
            <person name="Moncada M.G."/>
            <person name="Vanegas N.G."/>
        </authorList>
    </citation>
    <scope>NUCLEOTIDE SEQUENCE [LARGE SCALE GENOMIC DNA]</scope>
</reference>
<dbReference type="GeneID" id="55600946"/>
<proteinExistence type="predicted"/>
<dbReference type="InterPro" id="IPR008003">
    <property type="entry name" value="DUF739"/>
</dbReference>
<accession>A0A1P8L6H0</accession>
<dbReference type="RefSeq" id="YP_009831010.1">
    <property type="nucleotide sequence ID" value="NC_048644.1"/>
</dbReference>
<organism evidence="1 2">
    <name type="scientific">Staphylococcus phage 3 AJ-2017</name>
    <dbReference type="NCBI Taxonomy" id="1934428"/>
    <lineage>
        <taxon>Viruses</taxon>
        <taxon>Duplodnaviria</taxon>
        <taxon>Heunggongvirae</taxon>
        <taxon>Uroviricota</taxon>
        <taxon>Caudoviricetes</taxon>
        <taxon>Bronfenbrennervirinae</taxon>
        <taxon>Peeveelvirus</taxon>
        <taxon>Peeveelvirus pv3AJ2017</taxon>
    </lineage>
</organism>
<evidence type="ECO:0000313" key="2">
    <source>
        <dbReference type="Proteomes" id="UP000223561"/>
    </source>
</evidence>
<keyword evidence="2" id="KW-1185">Reference proteome</keyword>
<evidence type="ECO:0000313" key="1">
    <source>
        <dbReference type="EMBL" id="APW79897.1"/>
    </source>
</evidence>
<dbReference type="SMR" id="A0A1P8L6H0"/>
<dbReference type="Pfam" id="PF05339">
    <property type="entry name" value="DUF739"/>
    <property type="match status" value="1"/>
</dbReference>
<name>A0A1P8L6H0_9CAUD</name>
<dbReference type="EMBL" id="KX232515">
    <property type="protein sequence ID" value="APW79897.1"/>
    <property type="molecule type" value="Genomic_DNA"/>
</dbReference>
<evidence type="ECO:0008006" key="3">
    <source>
        <dbReference type="Google" id="ProtNLM"/>
    </source>
</evidence>
<dbReference type="Proteomes" id="UP000223561">
    <property type="component" value="Segment"/>
</dbReference>
<dbReference type="KEGG" id="vg:55600946"/>